<dbReference type="InterPro" id="IPR036812">
    <property type="entry name" value="NAD(P)_OxRdtase_dom_sf"/>
</dbReference>
<dbReference type="RefSeq" id="WP_316016642.1">
    <property type="nucleotide sequence ID" value="NZ_JAWDID010000002.1"/>
</dbReference>
<gene>
    <name evidence="2" type="ORF">RKE40_02375</name>
</gene>
<comment type="caution">
    <text evidence="2">The sequence shown here is derived from an EMBL/GenBank/DDBJ whole genome shotgun (WGS) entry which is preliminary data.</text>
</comment>
<organism evidence="2 3">
    <name type="scientific">Bosea rubneri</name>
    <dbReference type="NCBI Taxonomy" id="3075434"/>
    <lineage>
        <taxon>Bacteria</taxon>
        <taxon>Pseudomonadati</taxon>
        <taxon>Pseudomonadota</taxon>
        <taxon>Alphaproteobacteria</taxon>
        <taxon>Hyphomicrobiales</taxon>
        <taxon>Boseaceae</taxon>
        <taxon>Bosea</taxon>
    </lineage>
</organism>
<dbReference type="PANTHER" id="PTHR43312">
    <property type="entry name" value="D-THREO-ALDOSE 1-DEHYDROGENASE"/>
    <property type="match status" value="1"/>
</dbReference>
<dbReference type="PANTHER" id="PTHR43312:SF1">
    <property type="entry name" value="NADP-DEPENDENT OXIDOREDUCTASE DOMAIN-CONTAINING PROTEIN"/>
    <property type="match status" value="1"/>
</dbReference>
<evidence type="ECO:0000259" key="1">
    <source>
        <dbReference type="Pfam" id="PF00248"/>
    </source>
</evidence>
<accession>A0ABU3S1Q8</accession>
<dbReference type="EMBL" id="JAWDID010000002">
    <property type="protein sequence ID" value="MDU0338704.1"/>
    <property type="molecule type" value="Genomic_DNA"/>
</dbReference>
<proteinExistence type="predicted"/>
<protein>
    <submittedName>
        <fullName evidence="2">Aldo/keto reductase</fullName>
    </submittedName>
</protein>
<feature type="domain" description="NADP-dependent oxidoreductase" evidence="1">
    <location>
        <begin position="53"/>
        <end position="233"/>
    </location>
</feature>
<dbReference type="InterPro" id="IPR053135">
    <property type="entry name" value="AKR2_Oxidoreductase"/>
</dbReference>
<dbReference type="Gene3D" id="3.20.20.100">
    <property type="entry name" value="NADP-dependent oxidoreductase domain"/>
    <property type="match status" value="1"/>
</dbReference>
<keyword evidence="3" id="KW-1185">Reference proteome</keyword>
<dbReference type="SUPFAM" id="SSF51430">
    <property type="entry name" value="NAD(P)-linked oxidoreductase"/>
    <property type="match status" value="1"/>
</dbReference>
<dbReference type="InterPro" id="IPR023210">
    <property type="entry name" value="NADP_OxRdtase_dom"/>
</dbReference>
<name>A0ABU3S1Q8_9HYPH</name>
<evidence type="ECO:0000313" key="2">
    <source>
        <dbReference type="EMBL" id="MDU0338704.1"/>
    </source>
</evidence>
<evidence type="ECO:0000313" key="3">
    <source>
        <dbReference type="Proteomes" id="UP001254257"/>
    </source>
</evidence>
<reference evidence="2 3" key="1">
    <citation type="submission" date="2023-09" db="EMBL/GenBank/DDBJ databases">
        <title>Whole genome shotgun sequencing (WGS) of Bosea sp. ZW T0_25, isolated from stored onions (Allium cepa).</title>
        <authorList>
            <person name="Stoll D.A."/>
            <person name="Huch M."/>
        </authorList>
    </citation>
    <scope>NUCLEOTIDE SEQUENCE [LARGE SCALE GENOMIC DNA]</scope>
    <source>
        <strain evidence="2 3">ZW T0_25</strain>
    </source>
</reference>
<sequence>MDYFTLDNGQARLSRVILGGHEYLPSGASRGFNEDFARAVTPGEIFPGFGGESRRAVLKTAYDLGINVFDVTIDAEKEALGRNLAEMPPPYEVFVQTRPEGMCYGYDPGNRRMADLAQLRAEVQRGLKLLRRERLDILNLGILRDARDQDPEFLAKLASNITALKSEGLIRFAAADTFSGEETFLALIATGAFASINLNFNVAEDFAEAAVIPAARGRGMAVVAREAFMKGGLFPLGAEAGIADKALLARSTMRWTAARPGVDAVIVGADTPEHLSANAAAILAPRPSEAEQAALTALRSAPGFIDHRRRKAAEFGAAAGTN</sequence>
<dbReference type="Pfam" id="PF00248">
    <property type="entry name" value="Aldo_ket_red"/>
    <property type="match status" value="1"/>
</dbReference>
<dbReference type="Proteomes" id="UP001254257">
    <property type="component" value="Unassembled WGS sequence"/>
</dbReference>